<evidence type="ECO:0000256" key="10">
    <source>
        <dbReference type="ARBA" id="ARBA00023098"/>
    </source>
</evidence>
<keyword evidence="15" id="KW-1185">Reference proteome</keyword>
<evidence type="ECO:0000256" key="12">
    <source>
        <dbReference type="ARBA" id="ARBA00023264"/>
    </source>
</evidence>
<dbReference type="InterPro" id="IPR045540">
    <property type="entry name" value="YegS/DAGK_C"/>
</dbReference>
<dbReference type="SUPFAM" id="SSF111331">
    <property type="entry name" value="NAD kinase/diacylglycerol kinase-like"/>
    <property type="match status" value="1"/>
</dbReference>
<keyword evidence="10" id="KW-0443">Lipid metabolism</keyword>
<dbReference type="STRING" id="908809.ABG79_02308"/>
<dbReference type="InterPro" id="IPR016064">
    <property type="entry name" value="NAD/diacylglycerol_kinase_sf"/>
</dbReference>
<dbReference type="GO" id="GO:0004143">
    <property type="term" value="F:ATP-dependent diacylglycerol kinase activity"/>
    <property type="evidence" value="ECO:0007669"/>
    <property type="project" value="UniProtKB-EC"/>
</dbReference>
<keyword evidence="12" id="KW-1208">Phospholipid metabolism</keyword>
<keyword evidence="7 14" id="KW-0418">Kinase</keyword>
<evidence type="ECO:0000256" key="1">
    <source>
        <dbReference type="ARBA" id="ARBA00001946"/>
    </source>
</evidence>
<evidence type="ECO:0000256" key="6">
    <source>
        <dbReference type="ARBA" id="ARBA00022741"/>
    </source>
</evidence>
<dbReference type="EC" id="2.7.1.107" evidence="14"/>
<evidence type="ECO:0000256" key="2">
    <source>
        <dbReference type="ARBA" id="ARBA00005983"/>
    </source>
</evidence>
<protein>
    <submittedName>
        <fullName evidence="14">Diacylglycerol kinase</fullName>
        <ecNumber evidence="14">2.7.1.107</ecNumber>
    </submittedName>
</protein>
<evidence type="ECO:0000256" key="5">
    <source>
        <dbReference type="ARBA" id="ARBA00022723"/>
    </source>
</evidence>
<dbReference type="PANTHER" id="PTHR12358">
    <property type="entry name" value="SPHINGOSINE KINASE"/>
    <property type="match status" value="1"/>
</dbReference>
<evidence type="ECO:0000256" key="4">
    <source>
        <dbReference type="ARBA" id="ARBA00022679"/>
    </source>
</evidence>
<dbReference type="InterPro" id="IPR001206">
    <property type="entry name" value="Diacylglycerol_kinase_cat_dom"/>
</dbReference>
<dbReference type="InterPro" id="IPR050187">
    <property type="entry name" value="Lipid_Phosphate_FormReg"/>
</dbReference>
<sequence length="292" mass="32009">MKFLFIVNPKAGHGKAKGLVPLIQNICNKKGVEFKIEYTMAPEHATQIAKEGSKYFDVVASVGGDGTLNEVVNGIIGSEAALGVIPGGTGNDFARTIYEDSDIEKILEYIINGEIIRVDLGKCNDRFFINIGSAGIDSEIAHAVQRSNKIFSGKSAYLYGLVKTLLKYQGKNFNVSIDEYSFNAKTLLVTASNGKYYGGGMLPTPEADISDGLFDICFIENMNKLKIPFLLSKYIKGEHIDLREVSMFKGSKLVITSDEEFAVNIDGEIIITDRAEFEILKNALNVVIPRNS</sequence>
<keyword evidence="6" id="KW-0547">Nucleotide-binding</keyword>
<dbReference type="GO" id="GO:0005886">
    <property type="term" value="C:plasma membrane"/>
    <property type="evidence" value="ECO:0007669"/>
    <property type="project" value="TreeGrafter"/>
</dbReference>
<name>A0A0R3JXK7_CALMK</name>
<dbReference type="GO" id="GO:0005524">
    <property type="term" value="F:ATP binding"/>
    <property type="evidence" value="ECO:0007669"/>
    <property type="project" value="UniProtKB-KW"/>
</dbReference>
<dbReference type="GO" id="GO:0046872">
    <property type="term" value="F:metal ion binding"/>
    <property type="evidence" value="ECO:0007669"/>
    <property type="project" value="UniProtKB-KW"/>
</dbReference>
<comment type="similarity">
    <text evidence="2">Belongs to the diacylglycerol/lipid kinase family.</text>
</comment>
<evidence type="ECO:0000256" key="11">
    <source>
        <dbReference type="ARBA" id="ARBA00023209"/>
    </source>
</evidence>
<dbReference type="Gene3D" id="3.40.50.10330">
    <property type="entry name" value="Probable inorganic polyphosphate/atp-NAD kinase, domain 1"/>
    <property type="match status" value="1"/>
</dbReference>
<proteinExistence type="inferred from homology"/>
<dbReference type="NCBIfam" id="TIGR00147">
    <property type="entry name" value="YegS/Rv2252/BmrU family lipid kinase"/>
    <property type="match status" value="1"/>
</dbReference>
<keyword evidence="4 14" id="KW-0808">Transferase</keyword>
<dbReference type="PROSITE" id="PS50146">
    <property type="entry name" value="DAGK"/>
    <property type="match status" value="1"/>
</dbReference>
<evidence type="ECO:0000256" key="7">
    <source>
        <dbReference type="ARBA" id="ARBA00022777"/>
    </source>
</evidence>
<keyword evidence="8" id="KW-0067">ATP-binding</keyword>
<dbReference type="InterPro" id="IPR005218">
    <property type="entry name" value="Diacylglycerol/lipid_kinase"/>
</dbReference>
<dbReference type="InterPro" id="IPR017438">
    <property type="entry name" value="ATP-NAD_kinase_N"/>
</dbReference>
<comment type="cofactor">
    <cofactor evidence="1">
        <name>Mg(2+)</name>
        <dbReference type="ChEBI" id="CHEBI:18420"/>
    </cofactor>
</comment>
<gene>
    <name evidence="14" type="primary">dagK_2</name>
    <name evidence="14" type="ORF">ABG79_02308</name>
</gene>
<evidence type="ECO:0000313" key="15">
    <source>
        <dbReference type="Proteomes" id="UP000052015"/>
    </source>
</evidence>
<evidence type="ECO:0000256" key="8">
    <source>
        <dbReference type="ARBA" id="ARBA00022840"/>
    </source>
</evidence>
<dbReference type="Pfam" id="PF19279">
    <property type="entry name" value="YegS_C"/>
    <property type="match status" value="1"/>
</dbReference>
<feature type="domain" description="DAGKc" evidence="13">
    <location>
        <begin position="1"/>
        <end position="127"/>
    </location>
</feature>
<keyword evidence="11" id="KW-0594">Phospholipid biosynthesis</keyword>
<organism evidence="14 15">
    <name type="scientific">Caloramator mitchellensis</name>
    <dbReference type="NCBI Taxonomy" id="908809"/>
    <lineage>
        <taxon>Bacteria</taxon>
        <taxon>Bacillati</taxon>
        <taxon>Bacillota</taxon>
        <taxon>Clostridia</taxon>
        <taxon>Eubacteriales</taxon>
        <taxon>Clostridiaceae</taxon>
        <taxon>Caloramator</taxon>
    </lineage>
</organism>
<dbReference type="SMART" id="SM00046">
    <property type="entry name" value="DAGKc"/>
    <property type="match status" value="1"/>
</dbReference>
<reference evidence="14 15" key="1">
    <citation type="submission" date="2015-09" db="EMBL/GenBank/DDBJ databases">
        <title>Draft genome sequence of a Caloramator mitchellensis, a moderate thermophile from the Great Artesian Basin of Australia.</title>
        <authorList>
            <person name="Patel B.K."/>
        </authorList>
    </citation>
    <scope>NUCLEOTIDE SEQUENCE [LARGE SCALE GENOMIC DNA]</scope>
    <source>
        <strain evidence="14 15">VF08</strain>
    </source>
</reference>
<dbReference type="Proteomes" id="UP000052015">
    <property type="component" value="Unassembled WGS sequence"/>
</dbReference>
<keyword evidence="5" id="KW-0479">Metal-binding</keyword>
<evidence type="ECO:0000256" key="3">
    <source>
        <dbReference type="ARBA" id="ARBA00022516"/>
    </source>
</evidence>
<dbReference type="Gene3D" id="2.60.200.40">
    <property type="match status" value="1"/>
</dbReference>
<evidence type="ECO:0000313" key="14">
    <source>
        <dbReference type="EMBL" id="KRQ85934.1"/>
    </source>
</evidence>
<dbReference type="AlphaFoldDB" id="A0A0R3JXK7"/>
<dbReference type="EMBL" id="LKHP01000020">
    <property type="protein sequence ID" value="KRQ85934.1"/>
    <property type="molecule type" value="Genomic_DNA"/>
</dbReference>
<evidence type="ECO:0000256" key="9">
    <source>
        <dbReference type="ARBA" id="ARBA00022842"/>
    </source>
</evidence>
<evidence type="ECO:0000259" key="13">
    <source>
        <dbReference type="PROSITE" id="PS50146"/>
    </source>
</evidence>
<keyword evidence="3" id="KW-0444">Lipid biosynthesis</keyword>
<dbReference type="RefSeq" id="WP_057979590.1">
    <property type="nucleotide sequence ID" value="NZ_LKHP01000020.1"/>
</dbReference>
<keyword evidence="9" id="KW-0460">Magnesium</keyword>
<dbReference type="PANTHER" id="PTHR12358:SF106">
    <property type="entry name" value="LIPID KINASE YEGS"/>
    <property type="match status" value="1"/>
</dbReference>
<accession>A0A0R3JXK7</accession>
<dbReference type="OrthoDB" id="9786026at2"/>
<dbReference type="Pfam" id="PF00781">
    <property type="entry name" value="DAGK_cat"/>
    <property type="match status" value="1"/>
</dbReference>
<dbReference type="GO" id="GO:0008654">
    <property type="term" value="P:phospholipid biosynthetic process"/>
    <property type="evidence" value="ECO:0007669"/>
    <property type="project" value="UniProtKB-KW"/>
</dbReference>
<comment type="caution">
    <text evidence="14">The sequence shown here is derived from an EMBL/GenBank/DDBJ whole genome shotgun (WGS) entry which is preliminary data.</text>
</comment>